<protein>
    <submittedName>
        <fullName evidence="3">Uncharacterized protein</fullName>
    </submittedName>
</protein>
<keyword evidence="1" id="KW-0472">Membrane</keyword>
<keyword evidence="1" id="KW-1133">Transmembrane helix</keyword>
<dbReference type="AlphaFoldDB" id="A0A914QAF0"/>
<evidence type="ECO:0000256" key="1">
    <source>
        <dbReference type="SAM" id="Phobius"/>
    </source>
</evidence>
<proteinExistence type="predicted"/>
<evidence type="ECO:0000313" key="3">
    <source>
        <dbReference type="WBParaSite" id="PDA_v2.g28608.t1"/>
    </source>
</evidence>
<keyword evidence="1" id="KW-0812">Transmembrane</keyword>
<dbReference type="WBParaSite" id="PDA_v2.g28608.t1">
    <property type="protein sequence ID" value="PDA_v2.g28608.t1"/>
    <property type="gene ID" value="PDA_v2.g28608"/>
</dbReference>
<dbReference type="Proteomes" id="UP000887578">
    <property type="component" value="Unplaced"/>
</dbReference>
<keyword evidence="2" id="KW-1185">Reference proteome</keyword>
<feature type="transmembrane region" description="Helical" evidence="1">
    <location>
        <begin position="79"/>
        <end position="102"/>
    </location>
</feature>
<feature type="transmembrane region" description="Helical" evidence="1">
    <location>
        <begin position="48"/>
        <end position="67"/>
    </location>
</feature>
<feature type="transmembrane region" description="Helical" evidence="1">
    <location>
        <begin position="12"/>
        <end position="36"/>
    </location>
</feature>
<name>A0A914QAF0_9BILA</name>
<reference evidence="3" key="1">
    <citation type="submission" date="2022-11" db="UniProtKB">
        <authorList>
            <consortium name="WormBaseParasite"/>
        </authorList>
    </citation>
    <scope>IDENTIFICATION</scope>
</reference>
<sequence>MRHAPPIPTKTVRSIICFKIFTALISSVVLCVILGLSFLTKYHTRDVFVIEYSILAIVWFAYSLNWINSIQNNLWTRPFWLNLTYSITSKSFFMITVLRWLVYGFADPRTYLLLIVDAAHILNYIFNIVEWKIASKEILLEKNLNTFQQLQEETLPLSDTADEDANLFSRLFFCWVNPLIKKGYEGQLKTINDLFPLPPSLKVETIDREFLEAAPSYYVDAAPFSLPKSLFNAFGLQYLLLGILRFSGDCFSFAGPILLHYLVTELEDGDQKVS</sequence>
<accession>A0A914QAF0</accession>
<evidence type="ECO:0000313" key="2">
    <source>
        <dbReference type="Proteomes" id="UP000887578"/>
    </source>
</evidence>
<organism evidence="2 3">
    <name type="scientific">Panagrolaimus davidi</name>
    <dbReference type="NCBI Taxonomy" id="227884"/>
    <lineage>
        <taxon>Eukaryota</taxon>
        <taxon>Metazoa</taxon>
        <taxon>Ecdysozoa</taxon>
        <taxon>Nematoda</taxon>
        <taxon>Chromadorea</taxon>
        <taxon>Rhabditida</taxon>
        <taxon>Tylenchina</taxon>
        <taxon>Panagrolaimomorpha</taxon>
        <taxon>Panagrolaimoidea</taxon>
        <taxon>Panagrolaimidae</taxon>
        <taxon>Panagrolaimus</taxon>
    </lineage>
</organism>